<organism evidence="7">
    <name type="scientific">Notodromas monacha</name>
    <dbReference type="NCBI Taxonomy" id="399045"/>
    <lineage>
        <taxon>Eukaryota</taxon>
        <taxon>Metazoa</taxon>
        <taxon>Ecdysozoa</taxon>
        <taxon>Arthropoda</taxon>
        <taxon>Crustacea</taxon>
        <taxon>Oligostraca</taxon>
        <taxon>Ostracoda</taxon>
        <taxon>Podocopa</taxon>
        <taxon>Podocopida</taxon>
        <taxon>Cypridocopina</taxon>
        <taxon>Cypridoidea</taxon>
        <taxon>Cyprididae</taxon>
        <taxon>Notodromas</taxon>
    </lineage>
</organism>
<accession>A0A7R9BVQ4</accession>
<dbReference type="InterPro" id="IPR020846">
    <property type="entry name" value="MFS_dom"/>
</dbReference>
<dbReference type="OrthoDB" id="2544694at2759"/>
<feature type="transmembrane region" description="Helical" evidence="5">
    <location>
        <begin position="382"/>
        <end position="404"/>
    </location>
</feature>
<keyword evidence="8" id="KW-1185">Reference proteome</keyword>
<dbReference type="AlphaFoldDB" id="A0A7R9BVQ4"/>
<keyword evidence="2 5" id="KW-0812">Transmembrane</keyword>
<evidence type="ECO:0000256" key="2">
    <source>
        <dbReference type="ARBA" id="ARBA00022692"/>
    </source>
</evidence>
<dbReference type="Gene3D" id="1.20.1250.20">
    <property type="entry name" value="MFS general substrate transporter like domains"/>
    <property type="match status" value="1"/>
</dbReference>
<sequence length="624" mass="69799">MDFDEFLPDIGEFGKYQKLLLWVVLLPCFVPCGFHAYNQLFMAFVPDHWCKIPELDAAGYTPEVQRKLSIPKEKLVDGSEIHSKCRRYDVNFTEIVLELEKSGKFDSFQPNSSWLTTSCNSGWHFDGDAVENGLSIVSDWDIVCDKDVYPTLALVLFNVAGLIGNYLLGYLQDRIGRRPAFFIFLSIQCLFGLATAMAFDFISWLVFRIGVGFTVPAIMGTPLVMCIEMVGPSKRTFTMLVANVAYSACLVLLAGVVWLVRPWRQMALATTIPFLSFFLYWWVLPESPRWLLAHGRTREAAKIMRLMGKMNGKTLPDDYEDFLEEKQAKLNHKTELPSKTDDVQNTTCPDAMEKTVTKEKKGSRHYGISDLFRTPNMMRKTLIITFIWFTNTSVYVGLSYYAPVLGGDEYLNFFLAGAAEIPTYFFLWPTMDCWGRRWTLAFSMIVGGIACLTTFLFQGDYVTTLVLYCMGKFGISASFVVLPLMASELYPTVVRGLGLSFSGVAGMIGPIIIPLINYLGSEFLVLPLMIMGVLLVLGGFGGLALPETLHQHLPQTLEEGEAFGADFSMRDLLKCCPDKPSQGKKETGAVNKHTGAAEAECHGLVLRGNDEEMAVQCPDSPESR</sequence>
<evidence type="ECO:0000313" key="8">
    <source>
        <dbReference type="Proteomes" id="UP000678499"/>
    </source>
</evidence>
<feature type="transmembrane region" description="Helical" evidence="5">
    <location>
        <begin position="497"/>
        <end position="518"/>
    </location>
</feature>
<dbReference type="EMBL" id="CAJPEX010002907">
    <property type="protein sequence ID" value="CAG0921635.1"/>
    <property type="molecule type" value="Genomic_DNA"/>
</dbReference>
<evidence type="ECO:0000256" key="1">
    <source>
        <dbReference type="ARBA" id="ARBA00004141"/>
    </source>
</evidence>
<feature type="transmembrane region" description="Helical" evidence="5">
    <location>
        <begin position="19"/>
        <end position="37"/>
    </location>
</feature>
<dbReference type="SUPFAM" id="SSF103473">
    <property type="entry name" value="MFS general substrate transporter"/>
    <property type="match status" value="1"/>
</dbReference>
<dbReference type="PROSITE" id="PS50850">
    <property type="entry name" value="MFS"/>
    <property type="match status" value="1"/>
</dbReference>
<evidence type="ECO:0000313" key="7">
    <source>
        <dbReference type="EMBL" id="CAD7281483.1"/>
    </source>
</evidence>
<dbReference type="InterPro" id="IPR036259">
    <property type="entry name" value="MFS_trans_sf"/>
</dbReference>
<feature type="transmembrane region" description="Helical" evidence="5">
    <location>
        <begin position="205"/>
        <end position="225"/>
    </location>
</feature>
<keyword evidence="4 5" id="KW-0472">Membrane</keyword>
<gene>
    <name evidence="7" type="ORF">NMOB1V02_LOCUS9128</name>
</gene>
<evidence type="ECO:0000256" key="5">
    <source>
        <dbReference type="SAM" id="Phobius"/>
    </source>
</evidence>
<dbReference type="Pfam" id="PF00083">
    <property type="entry name" value="Sugar_tr"/>
    <property type="match status" value="1"/>
</dbReference>
<comment type="subcellular location">
    <subcellularLocation>
        <location evidence="1">Membrane</location>
        <topology evidence="1">Multi-pass membrane protein</topology>
    </subcellularLocation>
</comment>
<keyword evidence="3 5" id="KW-1133">Transmembrane helix</keyword>
<evidence type="ECO:0000256" key="3">
    <source>
        <dbReference type="ARBA" id="ARBA00022989"/>
    </source>
</evidence>
<feature type="transmembrane region" description="Helical" evidence="5">
    <location>
        <begin position="524"/>
        <end position="545"/>
    </location>
</feature>
<feature type="domain" description="Major facilitator superfamily (MFS) profile" evidence="6">
    <location>
        <begin position="95"/>
        <end position="550"/>
    </location>
</feature>
<evidence type="ECO:0000256" key="4">
    <source>
        <dbReference type="ARBA" id="ARBA00023136"/>
    </source>
</evidence>
<dbReference type="EMBL" id="OA884944">
    <property type="protein sequence ID" value="CAD7281483.1"/>
    <property type="molecule type" value="Genomic_DNA"/>
</dbReference>
<dbReference type="Proteomes" id="UP000678499">
    <property type="component" value="Unassembled WGS sequence"/>
</dbReference>
<name>A0A7R9BVQ4_9CRUS</name>
<protein>
    <recommendedName>
        <fullName evidence="6">Major facilitator superfamily (MFS) profile domain-containing protein</fullName>
    </recommendedName>
</protein>
<feature type="transmembrane region" description="Helical" evidence="5">
    <location>
        <begin position="465"/>
        <end position="485"/>
    </location>
</feature>
<dbReference type="GO" id="GO:0022857">
    <property type="term" value="F:transmembrane transporter activity"/>
    <property type="evidence" value="ECO:0007669"/>
    <property type="project" value="InterPro"/>
</dbReference>
<feature type="transmembrane region" description="Helical" evidence="5">
    <location>
        <begin position="266"/>
        <end position="284"/>
    </location>
</feature>
<feature type="transmembrane region" description="Helical" evidence="5">
    <location>
        <begin position="237"/>
        <end position="260"/>
    </location>
</feature>
<evidence type="ECO:0000259" key="6">
    <source>
        <dbReference type="PROSITE" id="PS50850"/>
    </source>
</evidence>
<proteinExistence type="predicted"/>
<feature type="transmembrane region" description="Helical" evidence="5">
    <location>
        <begin position="148"/>
        <end position="168"/>
    </location>
</feature>
<feature type="transmembrane region" description="Helical" evidence="5">
    <location>
        <begin position="440"/>
        <end position="459"/>
    </location>
</feature>
<dbReference type="PANTHER" id="PTHR24064">
    <property type="entry name" value="SOLUTE CARRIER FAMILY 22 MEMBER"/>
    <property type="match status" value="1"/>
</dbReference>
<dbReference type="CDD" id="cd17317">
    <property type="entry name" value="MFS_SLC22"/>
    <property type="match status" value="1"/>
</dbReference>
<reference evidence="7" key="1">
    <citation type="submission" date="2020-11" db="EMBL/GenBank/DDBJ databases">
        <authorList>
            <person name="Tran Van P."/>
        </authorList>
    </citation>
    <scope>NUCLEOTIDE SEQUENCE</scope>
</reference>
<dbReference type="GO" id="GO:0016020">
    <property type="term" value="C:membrane"/>
    <property type="evidence" value="ECO:0007669"/>
    <property type="project" value="UniProtKB-SubCell"/>
</dbReference>
<feature type="transmembrane region" description="Helical" evidence="5">
    <location>
        <begin position="180"/>
        <end position="199"/>
    </location>
</feature>
<dbReference type="InterPro" id="IPR005828">
    <property type="entry name" value="MFS_sugar_transport-like"/>
</dbReference>